<evidence type="ECO:0000313" key="4">
    <source>
        <dbReference type="EMBL" id="KXG43496.1"/>
    </source>
</evidence>
<reference evidence="4 5" key="1">
    <citation type="submission" date="2016-02" db="EMBL/GenBank/DDBJ databases">
        <title>Draft Genome for Tepidibacillus decaturensis nov. sp. Strain Z9, an Anaerobic, Moderately Thermophilic and Heterotrophic Bacterium from Deep Subsurface of the Illinois Basin, USA.</title>
        <authorList>
            <person name="Dong Y."/>
            <person name="Chang J.Y."/>
            <person name="Sanford R."/>
            <person name="Fouke B.W."/>
        </authorList>
    </citation>
    <scope>NUCLEOTIDE SEQUENCE [LARGE SCALE GENOMIC DNA]</scope>
    <source>
        <strain evidence="4 5">Z9</strain>
    </source>
</reference>
<dbReference type="EMBL" id="LSKU01000001">
    <property type="protein sequence ID" value="KXG43496.1"/>
    <property type="molecule type" value="Genomic_DNA"/>
</dbReference>
<dbReference type="GO" id="GO:0009898">
    <property type="term" value="C:cytoplasmic side of plasma membrane"/>
    <property type="evidence" value="ECO:0007669"/>
    <property type="project" value="TreeGrafter"/>
</dbReference>
<dbReference type="InterPro" id="IPR002586">
    <property type="entry name" value="CobQ/CobB/MinD/ParA_Nub-bd_dom"/>
</dbReference>
<dbReference type="AlphaFoldDB" id="A0A135L3C3"/>
<proteinExistence type="predicted"/>
<keyword evidence="2" id="KW-0067">ATP-binding</keyword>
<feature type="domain" description="CobQ/CobB/MinD/ParA nucleotide binding" evidence="3">
    <location>
        <begin position="8"/>
        <end position="236"/>
    </location>
</feature>
<comment type="caution">
    <text evidence="4">The sequence shown here is derived from an EMBL/GenBank/DDBJ whole genome shotgun (WGS) entry which is preliminary data.</text>
</comment>
<evidence type="ECO:0000256" key="1">
    <source>
        <dbReference type="ARBA" id="ARBA00022741"/>
    </source>
</evidence>
<gene>
    <name evidence="4" type="ORF">U473_05310</name>
</gene>
<accession>A0A135L3C3</accession>
<dbReference type="InterPro" id="IPR050625">
    <property type="entry name" value="ParA/MinD_ATPase"/>
</dbReference>
<dbReference type="SUPFAM" id="SSF52540">
    <property type="entry name" value="P-loop containing nucleoside triphosphate hydrolases"/>
    <property type="match status" value="1"/>
</dbReference>
<keyword evidence="1" id="KW-0547">Nucleotide-binding</keyword>
<evidence type="ECO:0000313" key="5">
    <source>
        <dbReference type="Proteomes" id="UP000070352"/>
    </source>
</evidence>
<dbReference type="Pfam" id="PF01656">
    <property type="entry name" value="CbiA"/>
    <property type="match status" value="1"/>
</dbReference>
<dbReference type="GO" id="GO:0005524">
    <property type="term" value="F:ATP binding"/>
    <property type="evidence" value="ECO:0007669"/>
    <property type="project" value="UniProtKB-KW"/>
</dbReference>
<dbReference type="RefSeq" id="WP_068724073.1">
    <property type="nucleotide sequence ID" value="NZ_LSKU01000001.1"/>
</dbReference>
<dbReference type="PANTHER" id="PTHR43384">
    <property type="entry name" value="SEPTUM SITE-DETERMINING PROTEIN MIND HOMOLOG, CHLOROPLASTIC-RELATED"/>
    <property type="match status" value="1"/>
</dbReference>
<dbReference type="OrthoDB" id="9778641at2"/>
<dbReference type="STRING" id="1413211.U473_05310"/>
<dbReference type="GO" id="GO:0005829">
    <property type="term" value="C:cytosol"/>
    <property type="evidence" value="ECO:0007669"/>
    <property type="project" value="TreeGrafter"/>
</dbReference>
<dbReference type="CDD" id="cd02034">
    <property type="entry name" value="CooC1"/>
    <property type="match status" value="1"/>
</dbReference>
<evidence type="ECO:0000256" key="2">
    <source>
        <dbReference type="ARBA" id="ARBA00022840"/>
    </source>
</evidence>
<organism evidence="4 5">
    <name type="scientific">Tepidibacillus decaturensis</name>
    <dbReference type="NCBI Taxonomy" id="1413211"/>
    <lineage>
        <taxon>Bacteria</taxon>
        <taxon>Bacillati</taxon>
        <taxon>Bacillota</taxon>
        <taxon>Bacilli</taxon>
        <taxon>Bacillales</taxon>
        <taxon>Bacillaceae</taxon>
        <taxon>Tepidibacillus</taxon>
    </lineage>
</organism>
<dbReference type="InterPro" id="IPR014433">
    <property type="entry name" value="CooC"/>
</dbReference>
<evidence type="ECO:0000259" key="3">
    <source>
        <dbReference type="Pfam" id="PF01656"/>
    </source>
</evidence>
<dbReference type="PANTHER" id="PTHR43384:SF6">
    <property type="entry name" value="SEPTUM SITE-DETERMINING PROTEIN MIND HOMOLOG, CHLOROPLASTIC"/>
    <property type="match status" value="1"/>
</dbReference>
<dbReference type="Gene3D" id="3.40.50.300">
    <property type="entry name" value="P-loop containing nucleotide triphosphate hydrolases"/>
    <property type="match status" value="1"/>
</dbReference>
<dbReference type="FunFam" id="3.40.50.300:FF:001573">
    <property type="entry name" value="Carbon monoxide dehydrogenase accessory protein CooC"/>
    <property type="match status" value="1"/>
</dbReference>
<dbReference type="GO" id="GO:0016887">
    <property type="term" value="F:ATP hydrolysis activity"/>
    <property type="evidence" value="ECO:0007669"/>
    <property type="project" value="TreeGrafter"/>
</dbReference>
<sequence>MLDKGMKIAVSGKGGVGKTSLSSLLAHIFAQEGKQVLAVDADPDANFGTALGFPQDILDKLTTIAEDKKLIKERTGAEPGKTGQVFSLNPRVSDIPEKYAVEHNGIKLMQMGNVVTGGAGCACPENSLLKQLLRHLVVKADDTVIVDMEAGLEHLGRGTAEGVDAFIVVVEPGQRSFQTARAVVKLAQDLGVTKVYAVANKVRSGDEEIIKKSLDFIPILGIMPYDPEVISADLSGAGVFHSAPKSVEFGYKIYERLLEEMTNTEEMAI</sequence>
<dbReference type="GO" id="GO:0051782">
    <property type="term" value="P:negative regulation of cell division"/>
    <property type="evidence" value="ECO:0007669"/>
    <property type="project" value="TreeGrafter"/>
</dbReference>
<name>A0A135L3C3_9BACI</name>
<protein>
    <submittedName>
        <fullName evidence="4">Carbon monoxide dehydrogenase</fullName>
    </submittedName>
</protein>
<keyword evidence="5" id="KW-1185">Reference proteome</keyword>
<dbReference type="PIRSF" id="PIRSF005647">
    <property type="entry name" value="CooC"/>
    <property type="match status" value="1"/>
</dbReference>
<dbReference type="InterPro" id="IPR027417">
    <property type="entry name" value="P-loop_NTPase"/>
</dbReference>
<dbReference type="Proteomes" id="UP000070352">
    <property type="component" value="Unassembled WGS sequence"/>
</dbReference>